<proteinExistence type="predicted"/>
<evidence type="ECO:0000313" key="2">
    <source>
        <dbReference type="Proteomes" id="UP001299235"/>
    </source>
</evidence>
<dbReference type="Proteomes" id="UP001299235">
    <property type="component" value="Unassembled WGS sequence"/>
</dbReference>
<dbReference type="EMBL" id="JAJEQE010000030">
    <property type="protein sequence ID" value="MCC2149437.1"/>
    <property type="molecule type" value="Genomic_DNA"/>
</dbReference>
<organism evidence="1 2">
    <name type="scientific">Hominisplanchenecus faecis</name>
    <dbReference type="NCBI Taxonomy" id="2885351"/>
    <lineage>
        <taxon>Bacteria</taxon>
        <taxon>Bacillati</taxon>
        <taxon>Bacillota</taxon>
        <taxon>Clostridia</taxon>
        <taxon>Lachnospirales</taxon>
        <taxon>Lachnospiraceae</taxon>
        <taxon>Hominisplanchenecus</taxon>
    </lineage>
</organism>
<accession>A0ABS8EWI3</accession>
<gene>
    <name evidence="1" type="ORF">LKD42_09240</name>
</gene>
<protein>
    <submittedName>
        <fullName evidence="1">Uncharacterized protein</fullName>
    </submittedName>
</protein>
<keyword evidence="2" id="KW-1185">Reference proteome</keyword>
<dbReference type="RefSeq" id="WP_248835522.1">
    <property type="nucleotide sequence ID" value="NZ_JAJEQE010000030.1"/>
</dbReference>
<reference evidence="1 2" key="1">
    <citation type="submission" date="2021-10" db="EMBL/GenBank/DDBJ databases">
        <title>Anaerobic single-cell dispensing facilitates the cultivation of human gut bacteria.</title>
        <authorList>
            <person name="Afrizal A."/>
        </authorList>
    </citation>
    <scope>NUCLEOTIDE SEQUENCE [LARGE SCALE GENOMIC DNA]</scope>
    <source>
        <strain evidence="1 2">CLA-AA-H246</strain>
    </source>
</reference>
<comment type="caution">
    <text evidence="1">The sequence shown here is derived from an EMBL/GenBank/DDBJ whole genome shotgun (WGS) entry which is preliminary data.</text>
</comment>
<evidence type="ECO:0000313" key="1">
    <source>
        <dbReference type="EMBL" id="MCC2149437.1"/>
    </source>
</evidence>
<sequence>MASITENLKKILAAVYGRDVRQAIHDSILDCHNDIEACKSYTDEHVEEMETKMAGITGRCEALLLKTRKDIRNVQAIFSVEITVAVVDGKLWEAQTSGDACVFAEGVRTQCTTLDVKPGERYIVHTSMVSRSGSGRGKYPIIYAINGSTSNFVMVSAVEIEEEGDCDYIVTVPDGVKYMLISANESGEGIWIRKINVLTE</sequence>
<name>A0ABS8EWI3_9FIRM</name>